<sequence>MNLPRLLASCRFARFAWPLVIAIAFVAVPVHGQDDDPAGTPSYVVYTPDEVMPVQGPAPLQFSYQLTITSPTGMPANTNATVTVVGEATLAPAAVPLATASGFVTFSAATLEFSGPQQSKTITVQLRIPSGTVEGQFSFHISTTGWPSGHAIRDNGTDVNMTVTLPLPVTAPLVTIESPAPNATYNYVAGGSPTLVPVTVKAVAAANTTVQQVAAWVRAVNDAGVEFLSEALNLSVSGTGMSQATGTLSYPVTEPGTYTISATAKDNLDGAATDSLAFIVTRTVPPPTVVISQPNQTSFDYHLGGPALSIPFAFEARSQFGGIKSIAVTLDGQSVPFSAPALGALVVTGTGTLTIAAGGDYELVVTAKDDYGTAVATTSFVVNAISDTNERPVRGVVFFDVNANGVMDGDDYGLPGMKVRLVNLWGHTAKTTTSADGEYVFNAKPGVYVVWVDCVDGFAPTTLIAHPVVVYQSAVDVADTGFKLSFLDLMGMRAEGKSHGFWKNNVDKAISGKKGAQVPAASVRAYTTQLGDLALSPFDALTMPAALTTLSSSSSKPKALLAKQLLAAEYNYANGAYIDDNAALTYAFIYWGEHVMKNADSLSRVYVLWAKDWFDAYNNSEGGRIRGSLL</sequence>
<dbReference type="Pfam" id="PF17210">
    <property type="entry name" value="SdrD_B"/>
    <property type="match status" value="1"/>
</dbReference>
<keyword evidence="7" id="KW-1185">Reference proteome</keyword>
<comment type="subcellular location">
    <subcellularLocation>
        <location evidence="1">Secreted</location>
    </subcellularLocation>
</comment>
<dbReference type="HOGENOM" id="CLU_434022_0_0_0"/>
<evidence type="ECO:0000313" key="6">
    <source>
        <dbReference type="EMBL" id="ACB76016.1"/>
    </source>
</evidence>
<accession>B1ZW00</accession>
<feature type="domain" description="SD-repeat containing protein B" evidence="5">
    <location>
        <begin position="396"/>
        <end position="462"/>
    </location>
</feature>
<gene>
    <name evidence="6" type="ordered locus">Oter_2735</name>
</gene>
<dbReference type="Gene3D" id="2.60.40.10">
    <property type="entry name" value="Immunoglobulins"/>
    <property type="match status" value="1"/>
</dbReference>
<evidence type="ECO:0000256" key="3">
    <source>
        <dbReference type="ARBA" id="ARBA00022729"/>
    </source>
</evidence>
<proteinExistence type="predicted"/>
<dbReference type="Proteomes" id="UP000007013">
    <property type="component" value="Chromosome"/>
</dbReference>
<dbReference type="KEGG" id="ote:Oter_2735"/>
<dbReference type="InterPro" id="IPR013783">
    <property type="entry name" value="Ig-like_fold"/>
</dbReference>
<reference evidence="6 7" key="1">
    <citation type="journal article" date="2011" name="J. Bacteriol.">
        <title>Genome sequence of the verrucomicrobium Opitutus terrae PB90-1, an abundant inhabitant of rice paddy soil ecosystems.</title>
        <authorList>
            <person name="van Passel M.W."/>
            <person name="Kant R."/>
            <person name="Palva A."/>
            <person name="Copeland A."/>
            <person name="Lucas S."/>
            <person name="Lapidus A."/>
            <person name="Glavina del Rio T."/>
            <person name="Pitluck S."/>
            <person name="Goltsman E."/>
            <person name="Clum A."/>
            <person name="Sun H."/>
            <person name="Schmutz J."/>
            <person name="Larimer F.W."/>
            <person name="Land M.L."/>
            <person name="Hauser L."/>
            <person name="Kyrpides N."/>
            <person name="Mikhailova N."/>
            <person name="Richardson P.P."/>
            <person name="Janssen P.H."/>
            <person name="de Vos W.M."/>
            <person name="Smidt H."/>
        </authorList>
    </citation>
    <scope>NUCLEOTIDE SEQUENCE [LARGE SCALE GENOMIC DNA]</scope>
    <source>
        <strain evidence="7">DSM 11246 / JCM 15787 / PB90-1</strain>
    </source>
</reference>
<name>B1ZW00_OPITP</name>
<evidence type="ECO:0000256" key="4">
    <source>
        <dbReference type="SAM" id="SignalP"/>
    </source>
</evidence>
<feature type="chain" id="PRO_5002774633" description="SD-repeat containing protein B domain-containing protein" evidence="4">
    <location>
        <begin position="33"/>
        <end position="630"/>
    </location>
</feature>
<dbReference type="InterPro" id="IPR033764">
    <property type="entry name" value="Sdr_B"/>
</dbReference>
<evidence type="ECO:0000256" key="2">
    <source>
        <dbReference type="ARBA" id="ARBA00022525"/>
    </source>
</evidence>
<keyword evidence="3 4" id="KW-0732">Signal</keyword>
<dbReference type="AlphaFoldDB" id="B1ZW00"/>
<protein>
    <recommendedName>
        <fullName evidence="5">SD-repeat containing protein B domain-containing protein</fullName>
    </recommendedName>
</protein>
<evidence type="ECO:0000256" key="1">
    <source>
        <dbReference type="ARBA" id="ARBA00004613"/>
    </source>
</evidence>
<dbReference type="OrthoDB" id="252653at2"/>
<evidence type="ECO:0000313" key="7">
    <source>
        <dbReference type="Proteomes" id="UP000007013"/>
    </source>
</evidence>
<dbReference type="SUPFAM" id="SSF117074">
    <property type="entry name" value="Hypothetical protein PA1324"/>
    <property type="match status" value="1"/>
</dbReference>
<organism evidence="6 7">
    <name type="scientific">Opitutus terrae (strain DSM 11246 / JCM 15787 / PB90-1)</name>
    <dbReference type="NCBI Taxonomy" id="452637"/>
    <lineage>
        <taxon>Bacteria</taxon>
        <taxon>Pseudomonadati</taxon>
        <taxon>Verrucomicrobiota</taxon>
        <taxon>Opitutia</taxon>
        <taxon>Opitutales</taxon>
        <taxon>Opitutaceae</taxon>
        <taxon>Opitutus</taxon>
    </lineage>
</organism>
<keyword evidence="2" id="KW-0964">Secreted</keyword>
<dbReference type="GO" id="GO:0005576">
    <property type="term" value="C:extracellular region"/>
    <property type="evidence" value="ECO:0007669"/>
    <property type="project" value="UniProtKB-SubCell"/>
</dbReference>
<evidence type="ECO:0000259" key="5">
    <source>
        <dbReference type="Pfam" id="PF17210"/>
    </source>
</evidence>
<feature type="signal peptide" evidence="4">
    <location>
        <begin position="1"/>
        <end position="32"/>
    </location>
</feature>
<dbReference type="EMBL" id="CP001032">
    <property type="protein sequence ID" value="ACB76016.1"/>
    <property type="molecule type" value="Genomic_DNA"/>
</dbReference>
<dbReference type="RefSeq" id="WP_012375551.1">
    <property type="nucleotide sequence ID" value="NC_010571.1"/>
</dbReference>